<proteinExistence type="predicted"/>
<keyword evidence="1" id="KW-0472">Membrane</keyword>
<feature type="transmembrane region" description="Helical" evidence="1">
    <location>
        <begin position="6"/>
        <end position="24"/>
    </location>
</feature>
<feature type="transmembrane region" description="Helical" evidence="1">
    <location>
        <begin position="211"/>
        <end position="229"/>
    </location>
</feature>
<evidence type="ECO:0000256" key="1">
    <source>
        <dbReference type="SAM" id="Phobius"/>
    </source>
</evidence>
<feature type="transmembrane region" description="Helical" evidence="1">
    <location>
        <begin position="116"/>
        <end position="134"/>
    </location>
</feature>
<dbReference type="AlphaFoldDB" id="A0A1B8TP24"/>
<dbReference type="InterPro" id="IPR037185">
    <property type="entry name" value="EmrE-like"/>
</dbReference>
<dbReference type="EMBL" id="LSFM01000027">
    <property type="protein sequence ID" value="OBY61383.1"/>
    <property type="molecule type" value="Genomic_DNA"/>
</dbReference>
<sequence length="287" mass="31304">MIYLFFSILISTGLFVIFKYFGIYKVDILKAIFINYIVAFSLGFAFAEREFSFAEIPSQPWFFGAVFLGALFVAIFFVMAMTAQRNGVSAASVAGKMSVVIPVFFGVFLYNESVTFLKVIGIIIALIAVYLASVKEDKIATKNAGLLFPILLFLGSGTIDTTLKYMEVMFVPKSDVSIFSGSLFGIAAIFSLSILLIQAFKKREAFGFKNVIAGIALGIPNYFSIVFLIKALQTEGFESSTLFTINNVGTVILSTLVGILIFKEQFSIKNKIGVTLAIVGIVIVALA</sequence>
<name>A0A1B8TP24_9FLAO</name>
<dbReference type="KEGG" id="pob:LPB03_16420"/>
<protein>
    <recommendedName>
        <fullName evidence="2">EamA domain-containing protein</fullName>
    </recommendedName>
</protein>
<keyword evidence="1" id="KW-0812">Transmembrane</keyword>
<feature type="transmembrane region" description="Helical" evidence="1">
    <location>
        <begin position="146"/>
        <end position="166"/>
    </location>
</feature>
<dbReference type="GO" id="GO:0016020">
    <property type="term" value="C:membrane"/>
    <property type="evidence" value="ECO:0007669"/>
    <property type="project" value="InterPro"/>
</dbReference>
<feature type="transmembrane region" description="Helical" evidence="1">
    <location>
        <begin position="59"/>
        <end position="81"/>
    </location>
</feature>
<keyword evidence="1" id="KW-1133">Transmembrane helix</keyword>
<feature type="domain" description="EamA" evidence="2">
    <location>
        <begin position="2"/>
        <end position="133"/>
    </location>
</feature>
<feature type="transmembrane region" description="Helical" evidence="1">
    <location>
        <begin position="241"/>
        <end position="261"/>
    </location>
</feature>
<evidence type="ECO:0000313" key="4">
    <source>
        <dbReference type="Proteomes" id="UP000092584"/>
    </source>
</evidence>
<feature type="transmembrane region" description="Helical" evidence="1">
    <location>
        <begin position="31"/>
        <end position="47"/>
    </location>
</feature>
<dbReference type="Gene3D" id="1.10.3730.20">
    <property type="match status" value="1"/>
</dbReference>
<comment type="caution">
    <text evidence="3">The sequence shown here is derived from an EMBL/GenBank/DDBJ whole genome shotgun (WGS) entry which is preliminary data.</text>
</comment>
<evidence type="ECO:0000313" key="3">
    <source>
        <dbReference type="EMBL" id="OBY61383.1"/>
    </source>
</evidence>
<organism evidence="3 4">
    <name type="scientific">Polaribacter vadi</name>
    <dbReference type="NCBI Taxonomy" id="1774273"/>
    <lineage>
        <taxon>Bacteria</taxon>
        <taxon>Pseudomonadati</taxon>
        <taxon>Bacteroidota</taxon>
        <taxon>Flavobacteriia</taxon>
        <taxon>Flavobacteriales</taxon>
        <taxon>Flavobacteriaceae</taxon>
    </lineage>
</organism>
<evidence type="ECO:0000259" key="2">
    <source>
        <dbReference type="Pfam" id="PF00892"/>
    </source>
</evidence>
<gene>
    <name evidence="3" type="ORF">LPB3_16360</name>
</gene>
<feature type="transmembrane region" description="Helical" evidence="1">
    <location>
        <begin position="93"/>
        <end position="110"/>
    </location>
</feature>
<accession>A0A1B8TP24</accession>
<dbReference type="Proteomes" id="UP000092584">
    <property type="component" value="Unassembled WGS sequence"/>
</dbReference>
<feature type="transmembrane region" description="Helical" evidence="1">
    <location>
        <begin position="178"/>
        <end position="199"/>
    </location>
</feature>
<dbReference type="OrthoDB" id="1524053at2"/>
<dbReference type="RefSeq" id="WP_065320713.1">
    <property type="nucleotide sequence ID" value="NZ_CAXBLX010000026.1"/>
</dbReference>
<keyword evidence="4" id="KW-1185">Reference proteome</keyword>
<reference evidence="4" key="1">
    <citation type="submission" date="2016-02" db="EMBL/GenBank/DDBJ databases">
        <authorList>
            <person name="Shin S.-K."/>
            <person name="Yi H."/>
            <person name="Kim E."/>
        </authorList>
    </citation>
    <scope>NUCLEOTIDE SEQUENCE [LARGE SCALE GENOMIC DNA]</scope>
    <source>
        <strain evidence="4">LPB0003</strain>
    </source>
</reference>
<dbReference type="Pfam" id="PF00892">
    <property type="entry name" value="EamA"/>
    <property type="match status" value="1"/>
</dbReference>
<dbReference type="STRING" id="1774273.LPB03_16420"/>
<dbReference type="SUPFAM" id="SSF103481">
    <property type="entry name" value="Multidrug resistance efflux transporter EmrE"/>
    <property type="match status" value="2"/>
</dbReference>
<dbReference type="InterPro" id="IPR000620">
    <property type="entry name" value="EamA_dom"/>
</dbReference>